<name>E1Z3M4_CHLVA</name>
<dbReference type="GeneID" id="17359242"/>
<evidence type="ECO:0008006" key="4">
    <source>
        <dbReference type="Google" id="ProtNLM"/>
    </source>
</evidence>
<dbReference type="EMBL" id="GL433835">
    <property type="protein sequence ID" value="EFN60189.1"/>
    <property type="molecule type" value="Genomic_DNA"/>
</dbReference>
<feature type="compositionally biased region" description="Pro residues" evidence="1">
    <location>
        <begin position="9"/>
        <end position="18"/>
    </location>
</feature>
<dbReference type="KEGG" id="cvr:CHLNCDRAFT_56640"/>
<proteinExistence type="predicted"/>
<feature type="compositionally biased region" description="Low complexity" evidence="1">
    <location>
        <begin position="23"/>
        <end position="42"/>
    </location>
</feature>
<reference evidence="2 3" key="1">
    <citation type="journal article" date="2010" name="Plant Cell">
        <title>The Chlorella variabilis NC64A genome reveals adaptation to photosymbiosis, coevolution with viruses, and cryptic sex.</title>
        <authorList>
            <person name="Blanc G."/>
            <person name="Duncan G."/>
            <person name="Agarkova I."/>
            <person name="Borodovsky M."/>
            <person name="Gurnon J."/>
            <person name="Kuo A."/>
            <person name="Lindquist E."/>
            <person name="Lucas S."/>
            <person name="Pangilinan J."/>
            <person name="Polle J."/>
            <person name="Salamov A."/>
            <person name="Terry A."/>
            <person name="Yamada T."/>
            <person name="Dunigan D.D."/>
            <person name="Grigoriev I.V."/>
            <person name="Claverie J.M."/>
            <person name="Van Etten J.L."/>
        </authorList>
    </citation>
    <scope>NUCLEOTIDE SEQUENCE [LARGE SCALE GENOMIC DNA]</scope>
    <source>
        <strain evidence="2 3">NC64A</strain>
    </source>
</reference>
<dbReference type="InterPro" id="IPR036691">
    <property type="entry name" value="Endo/exonu/phosph_ase_sf"/>
</dbReference>
<dbReference type="RefSeq" id="XP_005852291.1">
    <property type="nucleotide sequence ID" value="XM_005852229.1"/>
</dbReference>
<accession>E1Z3M4</accession>
<feature type="region of interest" description="Disordered" evidence="1">
    <location>
        <begin position="1"/>
        <end position="78"/>
    </location>
</feature>
<evidence type="ECO:0000313" key="2">
    <source>
        <dbReference type="EMBL" id="EFN60189.1"/>
    </source>
</evidence>
<feature type="region of interest" description="Disordered" evidence="1">
    <location>
        <begin position="350"/>
        <end position="370"/>
    </location>
</feature>
<organism evidence="3">
    <name type="scientific">Chlorella variabilis</name>
    <name type="common">Green alga</name>
    <dbReference type="NCBI Taxonomy" id="554065"/>
    <lineage>
        <taxon>Eukaryota</taxon>
        <taxon>Viridiplantae</taxon>
        <taxon>Chlorophyta</taxon>
        <taxon>core chlorophytes</taxon>
        <taxon>Trebouxiophyceae</taxon>
        <taxon>Chlorellales</taxon>
        <taxon>Chlorellaceae</taxon>
        <taxon>Chlorella clade</taxon>
        <taxon>Chlorella</taxon>
    </lineage>
</organism>
<dbReference type="Gene3D" id="3.60.10.10">
    <property type="entry name" value="Endonuclease/exonuclease/phosphatase"/>
    <property type="match status" value="1"/>
</dbReference>
<feature type="compositionally biased region" description="Basic and acidic residues" evidence="1">
    <location>
        <begin position="123"/>
        <end position="132"/>
    </location>
</feature>
<feature type="region of interest" description="Disordered" evidence="1">
    <location>
        <begin position="105"/>
        <end position="133"/>
    </location>
</feature>
<protein>
    <recommendedName>
        <fullName evidence="4">Endonuclease/exonuclease/phosphatase domain-containing protein</fullName>
    </recommendedName>
</protein>
<keyword evidence="3" id="KW-1185">Reference proteome</keyword>
<dbReference type="InParanoid" id="E1Z3M4"/>
<dbReference type="Proteomes" id="UP000008141">
    <property type="component" value="Unassembled WGS sequence"/>
</dbReference>
<dbReference type="AlphaFoldDB" id="E1Z3M4"/>
<evidence type="ECO:0000313" key="3">
    <source>
        <dbReference type="Proteomes" id="UP000008141"/>
    </source>
</evidence>
<gene>
    <name evidence="2" type="ORF">CHLNCDRAFT_56640</name>
</gene>
<sequence>MDRFQQLSPPHPRPPVQPPSLGAQQQLQPPEAAEAANTAAPAPGAPPSQPEAEEAANTAARLDRQPPPDPTFSQEAAAAAASFLAEQAVAAPAAEAAAPAAAAAPTAAARTPPFPPSRSSQYDVREVRDHREHSGKRFYLVDWQPSWMEEAAMTTTARAGYWAQRGMHGDEDAGCPARRSSDTAAPNSHGRQLLSLCQSSAARICNGRVPGTTSGDATSFGSRGSGRAVVDYWLASASLLPRLPTMAVDSWGLAAQHSDHATLLLELAAPPAVQRDSTAQQEHTSAPPQQRQFELGTAEQLAAAVALLAGTQRQLDALAAAAESAASPAALEQLAAAFAELMVETLDGAGMRQRSSNGGAQRPHSLPRSLQRQYGIRDARRAQRNAVQQAAVAQQRGIGPEQQDAALRREVGRCRNRLKRRLVAAWHKCQALRGEKLEQLAKTDPQDFFFRLKPQAAKQLNLVPEDRETYLDAVRRRQDREALAQLRTGSHWGAEETGRWTRRPREQRVCPHCHDGIEDAPHMLLTCPLYAPLRLNFPDLFAEPHPPHRFLRQKPCRLAAFAAACHQRWLTATVALPAVPP</sequence>
<evidence type="ECO:0000256" key="1">
    <source>
        <dbReference type="SAM" id="MobiDB-lite"/>
    </source>
</evidence>